<keyword evidence="1" id="KW-0812">Transmembrane</keyword>
<gene>
    <name evidence="2" type="ORF">LCGC14_0407320</name>
</gene>
<protein>
    <submittedName>
        <fullName evidence="2">Uncharacterized protein</fullName>
    </submittedName>
</protein>
<evidence type="ECO:0000256" key="1">
    <source>
        <dbReference type="SAM" id="Phobius"/>
    </source>
</evidence>
<comment type="caution">
    <text evidence="2">The sequence shown here is derived from an EMBL/GenBank/DDBJ whole genome shotgun (WGS) entry which is preliminary data.</text>
</comment>
<feature type="transmembrane region" description="Helical" evidence="1">
    <location>
        <begin position="45"/>
        <end position="67"/>
    </location>
</feature>
<keyword evidence="1" id="KW-0472">Membrane</keyword>
<reference evidence="2" key="1">
    <citation type="journal article" date="2015" name="Nature">
        <title>Complex archaea that bridge the gap between prokaryotes and eukaryotes.</title>
        <authorList>
            <person name="Spang A."/>
            <person name="Saw J.H."/>
            <person name="Jorgensen S.L."/>
            <person name="Zaremba-Niedzwiedzka K."/>
            <person name="Martijn J."/>
            <person name="Lind A.E."/>
            <person name="van Eijk R."/>
            <person name="Schleper C."/>
            <person name="Guy L."/>
            <person name="Ettema T.J."/>
        </authorList>
    </citation>
    <scope>NUCLEOTIDE SEQUENCE</scope>
</reference>
<sequence length="76" mass="8841">MDLYGIVFGIWFGVGCYRLVELWLLDAESLEEGFNPADEYDVGPIAYRFWTVISAFGWPIFMPVVYFTNNDDDDEE</sequence>
<dbReference type="EMBL" id="LAZR01000355">
    <property type="protein sequence ID" value="KKN72765.1"/>
    <property type="molecule type" value="Genomic_DNA"/>
</dbReference>
<proteinExistence type="predicted"/>
<name>A0A0F9SUZ8_9ZZZZ</name>
<organism evidence="2">
    <name type="scientific">marine sediment metagenome</name>
    <dbReference type="NCBI Taxonomy" id="412755"/>
    <lineage>
        <taxon>unclassified sequences</taxon>
        <taxon>metagenomes</taxon>
        <taxon>ecological metagenomes</taxon>
    </lineage>
</organism>
<evidence type="ECO:0000313" key="2">
    <source>
        <dbReference type="EMBL" id="KKN72765.1"/>
    </source>
</evidence>
<accession>A0A0F9SUZ8</accession>
<feature type="transmembrane region" description="Helical" evidence="1">
    <location>
        <begin position="6"/>
        <end position="25"/>
    </location>
</feature>
<dbReference type="AlphaFoldDB" id="A0A0F9SUZ8"/>
<keyword evidence="1" id="KW-1133">Transmembrane helix</keyword>